<dbReference type="RefSeq" id="WP_171469085.1">
    <property type="nucleotide sequence ID" value="NZ_CP053452.2"/>
</dbReference>
<accession>A0A6M5YHF3</accession>
<keyword evidence="3" id="KW-1185">Reference proteome</keyword>
<reference evidence="3" key="1">
    <citation type="submission" date="2020-05" db="EMBL/GenBank/DDBJ databases">
        <title>Frigoriglobus tundricola gen. nov., sp. nov., a psychrotolerant cellulolytic planctomycete of the family Gemmataceae with two divergent copies of 16S rRNA gene.</title>
        <authorList>
            <person name="Kulichevskaya I.S."/>
            <person name="Ivanova A.A."/>
            <person name="Naumoff D.G."/>
            <person name="Beletsky A.V."/>
            <person name="Rijpstra W.I.C."/>
            <person name="Sinninghe Damste J.S."/>
            <person name="Mardanov A.V."/>
            <person name="Ravin N.V."/>
            <person name="Dedysh S.N."/>
        </authorList>
    </citation>
    <scope>NUCLEOTIDE SEQUENCE [LARGE SCALE GENOMIC DNA]</scope>
    <source>
        <strain evidence="3">PL17</strain>
    </source>
</reference>
<keyword evidence="2" id="KW-0378">Hydrolase</keyword>
<evidence type="ECO:0000259" key="1">
    <source>
        <dbReference type="Pfam" id="PF03819"/>
    </source>
</evidence>
<dbReference type="SUPFAM" id="SSF101386">
    <property type="entry name" value="all-alpha NTP pyrophosphatases"/>
    <property type="match status" value="1"/>
</dbReference>
<dbReference type="Pfam" id="PF03819">
    <property type="entry name" value="MazG"/>
    <property type="match status" value="1"/>
</dbReference>
<name>A0A6M5YHF3_9BACT</name>
<dbReference type="GO" id="GO:0016787">
    <property type="term" value="F:hydrolase activity"/>
    <property type="evidence" value="ECO:0007669"/>
    <property type="project" value="UniProtKB-KW"/>
</dbReference>
<dbReference type="PANTHER" id="PTHR42702:SF1">
    <property type="entry name" value="REGULATORY PROTEIN FOR BETA-LACTAMASE"/>
    <property type="match status" value="1"/>
</dbReference>
<protein>
    <submittedName>
        <fullName evidence="2">MazG nucleotide pyrophosphohydrolase domain protein</fullName>
    </submittedName>
</protein>
<dbReference type="EMBL" id="CP053452">
    <property type="protein sequence ID" value="QJW92740.1"/>
    <property type="molecule type" value="Genomic_DNA"/>
</dbReference>
<gene>
    <name evidence="2" type="ORF">FTUN_0237</name>
</gene>
<dbReference type="Gene3D" id="1.10.287.1080">
    <property type="entry name" value="MazG-like"/>
    <property type="match status" value="1"/>
</dbReference>
<dbReference type="Proteomes" id="UP000503447">
    <property type="component" value="Chromosome"/>
</dbReference>
<evidence type="ECO:0000313" key="3">
    <source>
        <dbReference type="Proteomes" id="UP000503447"/>
    </source>
</evidence>
<dbReference type="PANTHER" id="PTHR42702">
    <property type="entry name" value="NUCLEOTIDE PYROPHOSPHOHYDROLASE"/>
    <property type="match status" value="1"/>
</dbReference>
<dbReference type="CDD" id="cd11535">
    <property type="entry name" value="NTP-PPase_SsMazG"/>
    <property type="match status" value="1"/>
</dbReference>
<feature type="domain" description="NTP pyrophosphohydrolase MazG-like" evidence="1">
    <location>
        <begin position="26"/>
        <end position="79"/>
    </location>
</feature>
<dbReference type="InterPro" id="IPR004518">
    <property type="entry name" value="MazG-like_dom"/>
</dbReference>
<evidence type="ECO:0000313" key="2">
    <source>
        <dbReference type="EMBL" id="QJW92740.1"/>
    </source>
</evidence>
<dbReference type="KEGG" id="ftj:FTUN_0237"/>
<organism evidence="2 3">
    <name type="scientific">Frigoriglobus tundricola</name>
    <dbReference type="NCBI Taxonomy" id="2774151"/>
    <lineage>
        <taxon>Bacteria</taxon>
        <taxon>Pseudomonadati</taxon>
        <taxon>Planctomycetota</taxon>
        <taxon>Planctomycetia</taxon>
        <taxon>Gemmatales</taxon>
        <taxon>Gemmataceae</taxon>
        <taxon>Frigoriglobus</taxon>
    </lineage>
</organism>
<proteinExistence type="predicted"/>
<dbReference type="AlphaFoldDB" id="A0A6M5YHF3"/>
<sequence>MTLGELQQRIRDLFGAKDGRRGVEGTFMWFMEEVGELAAALRDPAADPGNLALEFADVLAWLATLANIAGVDLDDAVRQKYGAGCPKCGATPCVCGAAKP</sequence>